<dbReference type="GO" id="GO:0006298">
    <property type="term" value="P:mismatch repair"/>
    <property type="evidence" value="ECO:0007669"/>
    <property type="project" value="TreeGrafter"/>
</dbReference>
<dbReference type="HOGENOM" id="CLU_043978_3_0_1"/>
<name>V9D0R9_9EURO</name>
<evidence type="ECO:0000259" key="10">
    <source>
        <dbReference type="Pfam" id="PF02747"/>
    </source>
</evidence>
<organism evidence="11 12">
    <name type="scientific">Cladophialophora carrionii CBS 160.54</name>
    <dbReference type="NCBI Taxonomy" id="1279043"/>
    <lineage>
        <taxon>Eukaryota</taxon>
        <taxon>Fungi</taxon>
        <taxon>Dikarya</taxon>
        <taxon>Ascomycota</taxon>
        <taxon>Pezizomycotina</taxon>
        <taxon>Eurotiomycetes</taxon>
        <taxon>Chaetothyriomycetidae</taxon>
        <taxon>Chaetothyriales</taxon>
        <taxon>Herpotrichiellaceae</taxon>
        <taxon>Cladophialophora</taxon>
    </lineage>
</organism>
<dbReference type="GO" id="GO:0030337">
    <property type="term" value="F:DNA polymerase processivity factor activity"/>
    <property type="evidence" value="ECO:0007669"/>
    <property type="project" value="InterPro"/>
</dbReference>
<sequence>MFRWQVVDAIKDLVQDCNFDCNDSGVALQAMDNSHVALVSMMLKAEMFSPFRCDRNIALGINLNSLTKVLRAAQNEDILTLKAEDAPDVVNLVFESSDADRISEYDIKLMDIDQEHLGIPETEYAATIEMPSNEFQRICRDLIAMSESVSIEASKDGVRFSCQGDIGSGSVTIRQSTNMDKPEQDVKIALSEPVSLTFSLKYLVNFCKASGLSSKVKLCLSQEVPLLVEYTLSGSSYLRFYLAPKVRRLSGEVSVAVSERGTDADCVDLQIGDDE</sequence>
<comment type="subcellular location">
    <subcellularLocation>
        <location evidence="1 7">Nucleus</location>
    </subcellularLocation>
</comment>
<evidence type="ECO:0000256" key="8">
    <source>
        <dbReference type="RuleBase" id="RU003671"/>
    </source>
</evidence>
<keyword evidence="3 8" id="KW-0235">DNA replication</keyword>
<dbReference type="InterPro" id="IPR000730">
    <property type="entry name" value="Pr_cel_nuc_antig"/>
</dbReference>
<dbReference type="GO" id="GO:0006273">
    <property type="term" value="P:lagging strand elongation"/>
    <property type="evidence" value="ECO:0007669"/>
    <property type="project" value="UniProtKB-ARBA"/>
</dbReference>
<dbReference type="Proteomes" id="UP000030678">
    <property type="component" value="Unassembled WGS sequence"/>
</dbReference>
<dbReference type="CDD" id="cd00577">
    <property type="entry name" value="PCNA"/>
    <property type="match status" value="1"/>
</dbReference>
<dbReference type="Gene3D" id="3.10.150.10">
    <property type="entry name" value="DNA Polymerase III, subunit A, domain 2"/>
    <property type="match status" value="2"/>
</dbReference>
<keyword evidence="5 7" id="KW-0539">Nucleus</keyword>
<dbReference type="GeneID" id="19987010"/>
<dbReference type="FunFam" id="3.10.150.10:FF:000006">
    <property type="entry name" value="Proliferating cell nuclear antigen"/>
    <property type="match status" value="1"/>
</dbReference>
<dbReference type="FunFam" id="3.70.10.10:FF:000001">
    <property type="entry name" value="Proliferating cell nuclear antigen"/>
    <property type="match status" value="1"/>
</dbReference>
<dbReference type="GO" id="GO:0006272">
    <property type="term" value="P:leading strand elongation"/>
    <property type="evidence" value="ECO:0007669"/>
    <property type="project" value="TreeGrafter"/>
</dbReference>
<proteinExistence type="inferred from homology"/>
<comment type="function">
    <text evidence="6">This protein is an auxiliary protein of DNA polymerase delta and is involved in the control of eukaryotic DNA replication by increasing the polymerase's processibility during elongation of the leading strand. Involved in DNA repair.</text>
</comment>
<evidence type="ECO:0000256" key="5">
    <source>
        <dbReference type="ARBA" id="ARBA00023242"/>
    </source>
</evidence>
<dbReference type="GO" id="GO:0043626">
    <property type="term" value="C:PCNA complex"/>
    <property type="evidence" value="ECO:0007669"/>
    <property type="project" value="UniProtKB-ARBA"/>
</dbReference>
<dbReference type="InterPro" id="IPR022649">
    <property type="entry name" value="Pr_cel_nuc_antig_C"/>
</dbReference>
<dbReference type="OrthoDB" id="534348at2759"/>
<feature type="domain" description="Proliferating cell nuclear antigen PCNA C-terminal" evidence="10">
    <location>
        <begin position="118"/>
        <end position="245"/>
    </location>
</feature>
<dbReference type="GO" id="GO:0070987">
    <property type="term" value="P:error-free translesion synthesis"/>
    <property type="evidence" value="ECO:0007669"/>
    <property type="project" value="UniProtKB-ARBA"/>
</dbReference>
<reference evidence="11 12" key="1">
    <citation type="submission" date="2013-03" db="EMBL/GenBank/DDBJ databases">
        <title>The Genome Sequence of Cladophialophora carrionii CBS 160.54.</title>
        <authorList>
            <consortium name="The Broad Institute Genomics Platform"/>
            <person name="Cuomo C."/>
            <person name="de Hoog S."/>
            <person name="Gorbushina A."/>
            <person name="Walker B."/>
            <person name="Young S.K."/>
            <person name="Zeng Q."/>
            <person name="Gargeya S."/>
            <person name="Fitzgerald M."/>
            <person name="Haas B."/>
            <person name="Abouelleil A."/>
            <person name="Allen A.W."/>
            <person name="Alvarado L."/>
            <person name="Arachchi H.M."/>
            <person name="Berlin A.M."/>
            <person name="Chapman S.B."/>
            <person name="Gainer-Dewar J."/>
            <person name="Goldberg J."/>
            <person name="Griggs A."/>
            <person name="Gujja S."/>
            <person name="Hansen M."/>
            <person name="Howarth C."/>
            <person name="Imamovic A."/>
            <person name="Ireland A."/>
            <person name="Larimer J."/>
            <person name="McCowan C."/>
            <person name="Murphy C."/>
            <person name="Pearson M."/>
            <person name="Poon T.W."/>
            <person name="Priest M."/>
            <person name="Roberts A."/>
            <person name="Saif S."/>
            <person name="Shea T."/>
            <person name="Sisk P."/>
            <person name="Sykes S."/>
            <person name="Wortman J."/>
            <person name="Nusbaum C."/>
            <person name="Birren B."/>
        </authorList>
    </citation>
    <scope>NUCLEOTIDE SEQUENCE [LARGE SCALE GENOMIC DNA]</scope>
    <source>
        <strain evidence="11 12">CBS 160.54</strain>
    </source>
</reference>
<dbReference type="FunFam" id="3.10.150.10:FF:000008">
    <property type="entry name" value="Proliferating cell nuclear antigen"/>
    <property type="match status" value="1"/>
</dbReference>
<evidence type="ECO:0000259" key="9">
    <source>
        <dbReference type="Pfam" id="PF00705"/>
    </source>
</evidence>
<protein>
    <recommendedName>
        <fullName evidence="7">DNA sliding clamp PCNA</fullName>
    </recommendedName>
</protein>
<dbReference type="EMBL" id="KB822708">
    <property type="protein sequence ID" value="ETI20480.1"/>
    <property type="molecule type" value="Genomic_DNA"/>
</dbReference>
<dbReference type="PANTHER" id="PTHR11352:SF0">
    <property type="entry name" value="PROLIFERATING CELL NUCLEAR ANTIGEN"/>
    <property type="match status" value="1"/>
</dbReference>
<keyword evidence="4 8" id="KW-0238">DNA-binding</keyword>
<evidence type="ECO:0000256" key="6">
    <source>
        <dbReference type="ARBA" id="ARBA00054163"/>
    </source>
</evidence>
<evidence type="ECO:0000256" key="4">
    <source>
        <dbReference type="ARBA" id="ARBA00023125"/>
    </source>
</evidence>
<dbReference type="InterPro" id="IPR022659">
    <property type="entry name" value="Pr_cel_nuc_antig_CS"/>
</dbReference>
<dbReference type="PRINTS" id="PR00339">
    <property type="entry name" value="PCNACYCLIN"/>
</dbReference>
<evidence type="ECO:0000256" key="2">
    <source>
        <dbReference type="ARBA" id="ARBA00010462"/>
    </source>
</evidence>
<accession>V9D0R9</accession>
<evidence type="ECO:0000313" key="12">
    <source>
        <dbReference type="Proteomes" id="UP000030678"/>
    </source>
</evidence>
<dbReference type="SUPFAM" id="SSF55979">
    <property type="entry name" value="DNA clamp"/>
    <property type="match status" value="2"/>
</dbReference>
<feature type="domain" description="Proliferating cell nuclear antigen PCNA N-terminal" evidence="9">
    <location>
        <begin position="5"/>
        <end position="115"/>
    </location>
</feature>
<evidence type="ECO:0000256" key="1">
    <source>
        <dbReference type="ARBA" id="ARBA00004123"/>
    </source>
</evidence>
<dbReference type="GO" id="GO:0006275">
    <property type="term" value="P:regulation of DNA replication"/>
    <property type="evidence" value="ECO:0007669"/>
    <property type="project" value="InterPro"/>
</dbReference>
<dbReference type="HAMAP" id="MF_00317">
    <property type="entry name" value="DNApol_clamp_arch"/>
    <property type="match status" value="1"/>
</dbReference>
<evidence type="ECO:0000256" key="3">
    <source>
        <dbReference type="ARBA" id="ARBA00022705"/>
    </source>
</evidence>
<comment type="function">
    <text evidence="7">This protein is an auxiliary protein of DNA polymerase delta and is involved in the control of eukaryotic DNA replication by increasing the polymerase's processivity during elongation of the leading strand.</text>
</comment>
<dbReference type="PROSITE" id="PS01251">
    <property type="entry name" value="PCNA_1"/>
    <property type="match status" value="1"/>
</dbReference>
<dbReference type="InterPro" id="IPR022648">
    <property type="entry name" value="Pr_cel_nuc_antig_N"/>
</dbReference>
<dbReference type="Pfam" id="PF02747">
    <property type="entry name" value="PCNA_C"/>
    <property type="match status" value="1"/>
</dbReference>
<dbReference type="GO" id="GO:0003677">
    <property type="term" value="F:DNA binding"/>
    <property type="evidence" value="ECO:0007669"/>
    <property type="project" value="UniProtKB-KW"/>
</dbReference>
<evidence type="ECO:0000313" key="11">
    <source>
        <dbReference type="EMBL" id="ETI20480.1"/>
    </source>
</evidence>
<dbReference type="AlphaFoldDB" id="V9D0R9"/>
<dbReference type="RefSeq" id="XP_008731048.1">
    <property type="nucleotide sequence ID" value="XM_008732826.1"/>
</dbReference>
<gene>
    <name evidence="11" type="ORF">G647_08517</name>
</gene>
<comment type="similarity">
    <text evidence="2 8">Belongs to the PCNA family.</text>
</comment>
<dbReference type="VEuPathDB" id="FungiDB:G647_08517"/>
<dbReference type="InterPro" id="IPR046938">
    <property type="entry name" value="DNA_clamp_sf"/>
</dbReference>
<evidence type="ECO:0000256" key="7">
    <source>
        <dbReference type="RuleBase" id="RU000641"/>
    </source>
</evidence>
<dbReference type="NCBIfam" id="TIGR00590">
    <property type="entry name" value="pcna"/>
    <property type="match status" value="1"/>
</dbReference>
<dbReference type="Pfam" id="PF00705">
    <property type="entry name" value="PCNA_N"/>
    <property type="match status" value="1"/>
</dbReference>
<dbReference type="PANTHER" id="PTHR11352">
    <property type="entry name" value="PROLIFERATING CELL NUCLEAR ANTIGEN"/>
    <property type="match status" value="1"/>
</dbReference>
<dbReference type="PROSITE" id="PS00293">
    <property type="entry name" value="PCNA_2"/>
    <property type="match status" value="1"/>
</dbReference>